<comment type="caution">
    <text evidence="2">The sequence shown here is derived from an EMBL/GenBank/DDBJ whole genome shotgun (WGS) entry which is preliminary data.</text>
</comment>
<dbReference type="Proteomes" id="UP000324222">
    <property type="component" value="Unassembled WGS sequence"/>
</dbReference>
<evidence type="ECO:0000313" key="3">
    <source>
        <dbReference type="Proteomes" id="UP000324222"/>
    </source>
</evidence>
<gene>
    <name evidence="2" type="ORF">E2C01_001321</name>
</gene>
<protein>
    <submittedName>
        <fullName evidence="2">Uncharacterized protein</fullName>
    </submittedName>
</protein>
<feature type="region of interest" description="Disordered" evidence="1">
    <location>
        <begin position="1"/>
        <end position="53"/>
    </location>
</feature>
<sequence length="145" mass="15955">MTSTLRQQGDKEHSGKRTLAGQRSEDPNDSWSPSRAPLPAHSKNEFPQCSAGGGMERYYCYYYYYHYYDYYRAGSDVTAPNSEDAGLGHCVREGRAEEQGGVREGTPARGGVSRVSGNHSKLAGPGWPNPFPSLVFLRSKGYGLP</sequence>
<proteinExistence type="predicted"/>
<dbReference type="EMBL" id="VSRR010000041">
    <property type="protein sequence ID" value="MPC08727.1"/>
    <property type="molecule type" value="Genomic_DNA"/>
</dbReference>
<keyword evidence="3" id="KW-1185">Reference proteome</keyword>
<evidence type="ECO:0000313" key="2">
    <source>
        <dbReference type="EMBL" id="MPC08727.1"/>
    </source>
</evidence>
<reference evidence="2" key="1">
    <citation type="submission" date="2019-05" db="EMBL/GenBank/DDBJ databases">
        <title>Another draft genome of Portunus trituberculatus and its Hox gene families provides insights of decapod evolution.</title>
        <authorList>
            <person name="Jeong J.-H."/>
            <person name="Song I."/>
            <person name="Kim S."/>
            <person name="Choi T."/>
            <person name="Kim D."/>
            <person name="Ryu S."/>
            <person name="Kim W."/>
        </authorList>
    </citation>
    <scope>NUCLEOTIDE SEQUENCE [LARGE SCALE GENOMIC DNA]</scope>
    <source>
        <tissue evidence="2">Muscle</tissue>
    </source>
</reference>
<evidence type="ECO:0000256" key="1">
    <source>
        <dbReference type="SAM" id="MobiDB-lite"/>
    </source>
</evidence>
<feature type="region of interest" description="Disordered" evidence="1">
    <location>
        <begin position="94"/>
        <end position="128"/>
    </location>
</feature>
<dbReference type="AlphaFoldDB" id="A0A5B7CGV7"/>
<name>A0A5B7CGV7_PORTR</name>
<organism evidence="2 3">
    <name type="scientific">Portunus trituberculatus</name>
    <name type="common">Swimming crab</name>
    <name type="synonym">Neptunus trituberculatus</name>
    <dbReference type="NCBI Taxonomy" id="210409"/>
    <lineage>
        <taxon>Eukaryota</taxon>
        <taxon>Metazoa</taxon>
        <taxon>Ecdysozoa</taxon>
        <taxon>Arthropoda</taxon>
        <taxon>Crustacea</taxon>
        <taxon>Multicrustacea</taxon>
        <taxon>Malacostraca</taxon>
        <taxon>Eumalacostraca</taxon>
        <taxon>Eucarida</taxon>
        <taxon>Decapoda</taxon>
        <taxon>Pleocyemata</taxon>
        <taxon>Brachyura</taxon>
        <taxon>Eubrachyura</taxon>
        <taxon>Portunoidea</taxon>
        <taxon>Portunidae</taxon>
        <taxon>Portuninae</taxon>
        <taxon>Portunus</taxon>
    </lineage>
</organism>
<accession>A0A5B7CGV7</accession>